<keyword evidence="14" id="KW-1185">Reference proteome</keyword>
<comment type="subcellular location">
    <subcellularLocation>
        <location evidence="1">Mitochondrion inner membrane</location>
        <topology evidence="1">Multi-pass membrane protein</topology>
    </subcellularLocation>
</comment>
<dbReference type="SUPFAM" id="SSF103506">
    <property type="entry name" value="Mitochondrial carrier"/>
    <property type="match status" value="1"/>
</dbReference>
<evidence type="ECO:0000256" key="4">
    <source>
        <dbReference type="ARBA" id="ARBA00022692"/>
    </source>
</evidence>
<evidence type="ECO:0000256" key="2">
    <source>
        <dbReference type="ARBA" id="ARBA00006375"/>
    </source>
</evidence>
<evidence type="ECO:0000313" key="14">
    <source>
        <dbReference type="Proteomes" id="UP000094801"/>
    </source>
</evidence>
<organism evidence="13 14">
    <name type="scientific">[Candida] arabinofermentans NRRL YB-2248</name>
    <dbReference type="NCBI Taxonomy" id="983967"/>
    <lineage>
        <taxon>Eukaryota</taxon>
        <taxon>Fungi</taxon>
        <taxon>Dikarya</taxon>
        <taxon>Ascomycota</taxon>
        <taxon>Saccharomycotina</taxon>
        <taxon>Pichiomycetes</taxon>
        <taxon>Pichiales</taxon>
        <taxon>Pichiaceae</taxon>
        <taxon>Ogataea</taxon>
        <taxon>Ogataea/Candida clade</taxon>
    </lineage>
</organism>
<keyword evidence="8" id="KW-0496">Mitochondrion</keyword>
<evidence type="ECO:0000256" key="3">
    <source>
        <dbReference type="ARBA" id="ARBA00022448"/>
    </source>
</evidence>
<reference evidence="14" key="1">
    <citation type="submission" date="2016-04" db="EMBL/GenBank/DDBJ databases">
        <title>Comparative genomics of biotechnologically important yeasts.</title>
        <authorList>
            <consortium name="DOE Joint Genome Institute"/>
            <person name="Riley R."/>
            <person name="Haridas S."/>
            <person name="Wolfe K.H."/>
            <person name="Lopes M.R."/>
            <person name="Hittinger C.T."/>
            <person name="Goker M."/>
            <person name="Salamov A."/>
            <person name="Wisecaver J."/>
            <person name="Long T.M."/>
            <person name="Aerts A.L."/>
            <person name="Barry K."/>
            <person name="Choi C."/>
            <person name="Clum A."/>
            <person name="Coughlan A.Y."/>
            <person name="Deshpande S."/>
            <person name="Douglass A.P."/>
            <person name="Hanson S.J."/>
            <person name="Klenk H.-P."/>
            <person name="Labutti K."/>
            <person name="Lapidus A."/>
            <person name="Lindquist E."/>
            <person name="Lipzen A."/>
            <person name="Meier-Kolthoff J.P."/>
            <person name="Ohm R.A."/>
            <person name="Otillar R.P."/>
            <person name="Pangilinan J."/>
            <person name="Peng Y."/>
            <person name="Rokas A."/>
            <person name="Rosa C.A."/>
            <person name="Scheuner C."/>
            <person name="Sibirny A.A."/>
            <person name="Slot J.C."/>
            <person name="Stielow J.B."/>
            <person name="Sun H."/>
            <person name="Kurtzman C.P."/>
            <person name="Blackwell M."/>
            <person name="Grigoriev I.V."/>
            <person name="Jeffries T.W."/>
        </authorList>
    </citation>
    <scope>NUCLEOTIDE SEQUENCE [LARGE SCALE GENOMIC DNA]</scope>
    <source>
        <strain evidence="14">NRRL YB-2248</strain>
    </source>
</reference>
<feature type="repeat" description="Solcar" evidence="10">
    <location>
        <begin position="227"/>
        <end position="311"/>
    </location>
</feature>
<dbReference type="InterPro" id="IPR002067">
    <property type="entry name" value="MCP"/>
</dbReference>
<evidence type="ECO:0000256" key="5">
    <source>
        <dbReference type="ARBA" id="ARBA00022737"/>
    </source>
</evidence>
<keyword evidence="5" id="KW-0677">Repeat</keyword>
<dbReference type="PANTHER" id="PTHR45624:SF31">
    <property type="entry name" value="MITOCHONDRIAL ORNITHINE TRANSPORTER 1"/>
    <property type="match status" value="1"/>
</dbReference>
<keyword evidence="4 10" id="KW-0812">Transmembrane</keyword>
<gene>
    <name evidence="13" type="ORF">CANARDRAFT_8048</name>
</gene>
<dbReference type="PROSITE" id="PS50920">
    <property type="entry name" value="SOLCAR"/>
    <property type="match status" value="3"/>
</dbReference>
<evidence type="ECO:0000256" key="1">
    <source>
        <dbReference type="ARBA" id="ARBA00004448"/>
    </source>
</evidence>
<dbReference type="PRINTS" id="PR00926">
    <property type="entry name" value="MITOCARRIER"/>
</dbReference>
<evidence type="ECO:0000256" key="12">
    <source>
        <dbReference type="SAM" id="Phobius"/>
    </source>
</evidence>
<keyword evidence="3 11" id="KW-0813">Transport</keyword>
<dbReference type="EMBL" id="KV453854">
    <property type="protein sequence ID" value="ODV84912.1"/>
    <property type="molecule type" value="Genomic_DNA"/>
</dbReference>
<dbReference type="Pfam" id="PF00153">
    <property type="entry name" value="Mito_carr"/>
    <property type="match status" value="3"/>
</dbReference>
<feature type="transmembrane region" description="Helical" evidence="12">
    <location>
        <begin position="282"/>
        <end position="305"/>
    </location>
</feature>
<feature type="transmembrane region" description="Helical" evidence="12">
    <location>
        <begin position="122"/>
        <end position="141"/>
    </location>
</feature>
<feature type="transmembrane region" description="Helical" evidence="12">
    <location>
        <begin position="82"/>
        <end position="102"/>
    </location>
</feature>
<dbReference type="Proteomes" id="UP000094801">
    <property type="component" value="Unassembled WGS sequence"/>
</dbReference>
<dbReference type="InterPro" id="IPR023395">
    <property type="entry name" value="MCP_dom_sf"/>
</dbReference>
<dbReference type="InterPro" id="IPR050567">
    <property type="entry name" value="Mitochondrial_Carrier"/>
</dbReference>
<dbReference type="OrthoDB" id="2139348at2759"/>
<keyword evidence="7 12" id="KW-1133">Transmembrane helix</keyword>
<name>A0A1E4SZM4_9ASCO</name>
<evidence type="ECO:0008006" key="15">
    <source>
        <dbReference type="Google" id="ProtNLM"/>
    </source>
</evidence>
<dbReference type="GO" id="GO:0005743">
    <property type="term" value="C:mitochondrial inner membrane"/>
    <property type="evidence" value="ECO:0007669"/>
    <property type="project" value="UniProtKB-SubCell"/>
</dbReference>
<dbReference type="Gene3D" id="1.50.40.10">
    <property type="entry name" value="Mitochondrial carrier domain"/>
    <property type="match status" value="2"/>
</dbReference>
<evidence type="ECO:0000256" key="6">
    <source>
        <dbReference type="ARBA" id="ARBA00022792"/>
    </source>
</evidence>
<comment type="similarity">
    <text evidence="2 11">Belongs to the mitochondrial carrier (TC 2.A.29) family.</text>
</comment>
<dbReference type="PANTHER" id="PTHR45624">
    <property type="entry name" value="MITOCHONDRIAL BASIC AMINO ACIDS TRANSPORTER-RELATED"/>
    <property type="match status" value="1"/>
</dbReference>
<evidence type="ECO:0000256" key="11">
    <source>
        <dbReference type="RuleBase" id="RU000488"/>
    </source>
</evidence>
<proteinExistence type="inferred from homology"/>
<dbReference type="STRING" id="983967.A0A1E4SZM4"/>
<keyword evidence="9 10" id="KW-0472">Membrane</keyword>
<protein>
    <recommendedName>
        <fullName evidence="15">Mitochondrial ornithine carrier protein</fullName>
    </recommendedName>
</protein>
<dbReference type="GO" id="GO:1990575">
    <property type="term" value="P:mitochondrial L-ornithine transmembrane transport"/>
    <property type="evidence" value="ECO:0007669"/>
    <property type="project" value="TreeGrafter"/>
</dbReference>
<dbReference type="InterPro" id="IPR018108">
    <property type="entry name" value="MCP_transmembrane"/>
</dbReference>
<evidence type="ECO:0000256" key="8">
    <source>
        <dbReference type="ARBA" id="ARBA00023128"/>
    </source>
</evidence>
<feature type="repeat" description="Solcar" evidence="10">
    <location>
        <begin position="18"/>
        <end position="106"/>
    </location>
</feature>
<feature type="repeat" description="Solcar" evidence="10">
    <location>
        <begin position="120"/>
        <end position="210"/>
    </location>
</feature>
<evidence type="ECO:0000256" key="10">
    <source>
        <dbReference type="PROSITE-ProRule" id="PRU00282"/>
    </source>
</evidence>
<sequence length="314" mass="34853">MSSIEVTPHKITEKDILKDSIRELIVGSISGAIGKIVEFPFDTVKVRLQYSQSLEKPLFKGTFDCILQTFQKEGVVGFYKGLISPLIGASAEVSCLFFSYRLSQDFILWYRNADSDKEQVGIVGKLGCGMFSGIITSFVLTPIELIKCKMQVDNLKLNNNKTSSSVFDFTKQIYKNDGLKGLWKGQTTTLIREAGGSCAWFGAYEYTLDTFKNYRTKGVASDTPYEHKAWELLIAGSMAGVGYNASLFPVDTVKNILQTSDGNEKSISSVTKHIWKTKGIKGFYSGIGVTLFKTIPASAIMFYAYEKLKKVVLV</sequence>
<keyword evidence="6" id="KW-0999">Mitochondrion inner membrane</keyword>
<evidence type="ECO:0000313" key="13">
    <source>
        <dbReference type="EMBL" id="ODV84912.1"/>
    </source>
</evidence>
<evidence type="ECO:0000256" key="9">
    <source>
        <dbReference type="ARBA" id="ARBA00023136"/>
    </source>
</evidence>
<dbReference type="AlphaFoldDB" id="A0A1E4SZM4"/>
<accession>A0A1E4SZM4</accession>
<dbReference type="GO" id="GO:0000064">
    <property type="term" value="F:L-ornithine transmembrane transporter activity"/>
    <property type="evidence" value="ECO:0007669"/>
    <property type="project" value="TreeGrafter"/>
</dbReference>
<evidence type="ECO:0000256" key="7">
    <source>
        <dbReference type="ARBA" id="ARBA00022989"/>
    </source>
</evidence>